<organism evidence="1 2">
    <name type="scientific">Quercus rubra</name>
    <name type="common">Northern red oak</name>
    <name type="synonym">Quercus borealis</name>
    <dbReference type="NCBI Taxonomy" id="3512"/>
    <lineage>
        <taxon>Eukaryota</taxon>
        <taxon>Viridiplantae</taxon>
        <taxon>Streptophyta</taxon>
        <taxon>Embryophyta</taxon>
        <taxon>Tracheophyta</taxon>
        <taxon>Spermatophyta</taxon>
        <taxon>Magnoliopsida</taxon>
        <taxon>eudicotyledons</taxon>
        <taxon>Gunneridae</taxon>
        <taxon>Pentapetalae</taxon>
        <taxon>rosids</taxon>
        <taxon>fabids</taxon>
        <taxon>Fagales</taxon>
        <taxon>Fagaceae</taxon>
        <taxon>Quercus</taxon>
    </lineage>
</organism>
<dbReference type="EMBL" id="JAXUIC010000001">
    <property type="protein sequence ID" value="KAK4607208.1"/>
    <property type="molecule type" value="Genomic_DNA"/>
</dbReference>
<protein>
    <submittedName>
        <fullName evidence="1">Uncharacterized protein</fullName>
    </submittedName>
</protein>
<accession>A0AAN7J6L4</accession>
<evidence type="ECO:0000313" key="2">
    <source>
        <dbReference type="Proteomes" id="UP001324115"/>
    </source>
</evidence>
<dbReference type="AlphaFoldDB" id="A0AAN7J6L4"/>
<comment type="caution">
    <text evidence="1">The sequence shown here is derived from an EMBL/GenBank/DDBJ whole genome shotgun (WGS) entry which is preliminary data.</text>
</comment>
<sequence length="87" mass="9762">MHKVTVVGLSQLHILSLSLSLSLSRVLLPLKKLRLLLLPCPSISSLHPISVPHLLTTEGFLKDQIVLILFKDLGMVKLDDEMRLKEK</sequence>
<keyword evidence="2" id="KW-1185">Reference proteome</keyword>
<reference evidence="1 2" key="1">
    <citation type="journal article" date="2023" name="G3 (Bethesda)">
        <title>A haplotype-resolved chromosome-scale genome for Quercus rubra L. provides insights into the genetics of adaptive traits for red oak species.</title>
        <authorList>
            <person name="Kapoor B."/>
            <person name="Jenkins J."/>
            <person name="Schmutz J."/>
            <person name="Zhebentyayeva T."/>
            <person name="Kuelheim C."/>
            <person name="Coggeshall M."/>
            <person name="Heim C."/>
            <person name="Lasky J.R."/>
            <person name="Leites L."/>
            <person name="Islam-Faridi N."/>
            <person name="Romero-Severson J."/>
            <person name="DeLeo V.L."/>
            <person name="Lucas S.M."/>
            <person name="Lazic D."/>
            <person name="Gailing O."/>
            <person name="Carlson J."/>
            <person name="Staton M."/>
        </authorList>
    </citation>
    <scope>NUCLEOTIDE SEQUENCE [LARGE SCALE GENOMIC DNA]</scope>
    <source>
        <strain evidence="1">Pseudo-F2</strain>
    </source>
</reference>
<name>A0AAN7J6L4_QUERU</name>
<proteinExistence type="predicted"/>
<evidence type="ECO:0000313" key="1">
    <source>
        <dbReference type="EMBL" id="KAK4607208.1"/>
    </source>
</evidence>
<gene>
    <name evidence="1" type="ORF">RGQ29_001150</name>
</gene>
<dbReference type="Proteomes" id="UP001324115">
    <property type="component" value="Unassembled WGS sequence"/>
</dbReference>